<dbReference type="Proteomes" id="UP000232631">
    <property type="component" value="Chromosome"/>
</dbReference>
<dbReference type="OrthoDB" id="30874at2157"/>
<dbReference type="InterPro" id="IPR009000">
    <property type="entry name" value="Transl_B-barrel_sf"/>
</dbReference>
<dbReference type="CDD" id="cd03708">
    <property type="entry name" value="GTPBP_III"/>
    <property type="match status" value="1"/>
</dbReference>
<keyword evidence="1" id="KW-0547">Nucleotide-binding</keyword>
<dbReference type="CDD" id="cd03694">
    <property type="entry name" value="GTPBP_II"/>
    <property type="match status" value="1"/>
</dbReference>
<dbReference type="EMBL" id="CP017768">
    <property type="protein sequence ID" value="AUB60540.1"/>
    <property type="molecule type" value="Genomic_DNA"/>
</dbReference>
<accession>A0A2H4VBX5</accession>
<dbReference type="GO" id="GO:0005525">
    <property type="term" value="F:GTP binding"/>
    <property type="evidence" value="ECO:0007669"/>
    <property type="project" value="UniProtKB-KW"/>
</dbReference>
<dbReference type="InterPro" id="IPR009001">
    <property type="entry name" value="Transl_elong_EF1A/Init_IF2_C"/>
</dbReference>
<protein>
    <submittedName>
        <fullName evidence="4">GTP-binding protein</fullName>
    </submittedName>
</protein>
<dbReference type="PROSITE" id="PS51722">
    <property type="entry name" value="G_TR_2"/>
    <property type="match status" value="1"/>
</dbReference>
<dbReference type="RefSeq" id="WP_100905576.1">
    <property type="nucleotide sequence ID" value="NZ_CP017766.1"/>
</dbReference>
<evidence type="ECO:0000256" key="1">
    <source>
        <dbReference type="ARBA" id="ARBA00022741"/>
    </source>
</evidence>
<dbReference type="Proteomes" id="UP000591058">
    <property type="component" value="Unassembled WGS sequence"/>
</dbReference>
<dbReference type="SUPFAM" id="SSF52540">
    <property type="entry name" value="P-loop containing nucleoside triphosphate hydrolases"/>
    <property type="match status" value="1"/>
</dbReference>
<dbReference type="InterPro" id="IPR050055">
    <property type="entry name" value="EF-Tu_GTPase"/>
</dbReference>
<evidence type="ECO:0000256" key="2">
    <source>
        <dbReference type="ARBA" id="ARBA00023134"/>
    </source>
</evidence>
<name>A0A2H4VBX5_9EURY</name>
<dbReference type="GO" id="GO:0003746">
    <property type="term" value="F:translation elongation factor activity"/>
    <property type="evidence" value="ECO:0007669"/>
    <property type="project" value="TreeGrafter"/>
</dbReference>
<dbReference type="SUPFAM" id="SSF50465">
    <property type="entry name" value="EF-Tu/eEF-1alpha/eIF2-gamma C-terminal domain"/>
    <property type="match status" value="1"/>
</dbReference>
<evidence type="ECO:0000313" key="4">
    <source>
        <dbReference type="EMBL" id="AUB55598.1"/>
    </source>
</evidence>
<dbReference type="PANTHER" id="PTHR43721">
    <property type="entry name" value="ELONGATION FACTOR TU-RELATED"/>
    <property type="match status" value="1"/>
</dbReference>
<sequence>MSTDNFSNLTRQGERKNIEFKENLNSDTHLLTARRQQLASQMKYRLERGHGEAIYFVGVNDDGLLLGLEKSQMDESLHVLGELAREINAKIVDVEKQSAERGEVAKVLISREQNSKPDHLLIGVAGHVDHGKSTLVGTLTTGKLDTGSGSTRIFLDVQKHEIERGLSADLSFAVYGFKNGEPVRIKNPLNKRDKALMVEKCDKLISFVDTVGHEPWLRTTIRGIVGQKLSHGLLVVAADQGPTHITREHLGIILAMELPVIVVMTKIDMVSPERIKAVRQDIFDLLKLVGRIPYMVKTMNDADFLTKNMNQHLVPVIKASPVTGEGLELLDRLFSGLEIPSHEEDAYKPFMMYIDKIYSVMGVGTVVSGTIRQGKVKKGEKLILGPSSSGDFLPVNVKTIEMHHYRKESAGVGEVVGISITGVEMDEIRRGMIICHPDYNPQAVREFDADVAILVHPTTIKDGYECITHIETIAETTCFRPLEQEYLSAGDTGQIRMRFKYRPYAICEGQKLIFREGKSKGVGTVTRVAIN</sequence>
<dbReference type="InterPro" id="IPR004161">
    <property type="entry name" value="EFTu-like_2"/>
</dbReference>
<dbReference type="AlphaFoldDB" id="A0A2H4VBX5"/>
<dbReference type="EMBL" id="CP017766">
    <property type="protein sequence ID" value="AUB55598.1"/>
    <property type="molecule type" value="Genomic_DNA"/>
</dbReference>
<dbReference type="Pfam" id="PF00009">
    <property type="entry name" value="GTP_EFTU"/>
    <property type="match status" value="1"/>
</dbReference>
<dbReference type="InterPro" id="IPR000795">
    <property type="entry name" value="T_Tr_GTP-bd_dom"/>
</dbReference>
<dbReference type="KEGG" id="msub:BK009_07520"/>
<reference evidence="6 9" key="2">
    <citation type="submission" date="2020-04" db="EMBL/GenBank/DDBJ databases">
        <title>Draft genome of Methanobacterium subterraneum isolated from animal feces.</title>
        <authorList>
            <person name="Ouboter H.T."/>
            <person name="Berger S."/>
            <person name="Gungor E."/>
            <person name="Jetten M.S.M."/>
            <person name="Welte C.U."/>
        </authorList>
    </citation>
    <scope>NUCLEOTIDE SEQUENCE [LARGE SCALE GENOMIC DNA]</scope>
    <source>
        <strain evidence="6">HO_2020</strain>
    </source>
</reference>
<evidence type="ECO:0000313" key="6">
    <source>
        <dbReference type="EMBL" id="NMO09837.1"/>
    </source>
</evidence>
<organism evidence="4 8">
    <name type="scientific">Methanobacterium subterraneum</name>
    <dbReference type="NCBI Taxonomy" id="59277"/>
    <lineage>
        <taxon>Archaea</taxon>
        <taxon>Methanobacteriati</taxon>
        <taxon>Methanobacteriota</taxon>
        <taxon>Methanomada group</taxon>
        <taxon>Methanobacteria</taxon>
        <taxon>Methanobacteriales</taxon>
        <taxon>Methanobacteriaceae</taxon>
        <taxon>Methanobacterium</taxon>
    </lineage>
</organism>
<reference evidence="7 8" key="1">
    <citation type="submission" date="2016-10" db="EMBL/GenBank/DDBJ databases">
        <title>Comparative genomics between deep and shallow subseafloor isolates.</title>
        <authorList>
            <person name="Ishii S."/>
            <person name="Miller J.R."/>
            <person name="Sutton G."/>
            <person name="Suzuki S."/>
            <person name="Methe B."/>
            <person name="Inagaki F."/>
            <person name="Imachi H."/>
        </authorList>
    </citation>
    <scope>NUCLEOTIDE SEQUENCE [LARGE SCALE GENOMIC DNA]</scope>
    <source>
        <strain evidence="5 7">A8p</strain>
        <strain evidence="4 8">MO-MB1</strain>
    </source>
</reference>
<evidence type="ECO:0000313" key="9">
    <source>
        <dbReference type="Proteomes" id="UP000591058"/>
    </source>
</evidence>
<feature type="domain" description="Tr-type G" evidence="3">
    <location>
        <begin position="117"/>
        <end position="341"/>
    </location>
</feature>
<accession>A0A2H4VR82</accession>
<dbReference type="Gene3D" id="3.40.50.300">
    <property type="entry name" value="P-loop containing nucleotide triphosphate hydrolases"/>
    <property type="match status" value="1"/>
</dbReference>
<dbReference type="GeneID" id="35122991"/>
<dbReference type="PRINTS" id="PR00315">
    <property type="entry name" value="ELONGATNFCT"/>
</dbReference>
<keyword evidence="2" id="KW-0342">GTP-binding</keyword>
<keyword evidence="7" id="KW-1185">Reference proteome</keyword>
<gene>
    <name evidence="4" type="ORF">BK007_05970</name>
    <name evidence="5" type="ORF">BK009_07520</name>
    <name evidence="6" type="ORF">HG719_08375</name>
</gene>
<dbReference type="Pfam" id="PF03144">
    <property type="entry name" value="GTP_EFTU_D2"/>
    <property type="match status" value="1"/>
</dbReference>
<evidence type="ECO:0000313" key="7">
    <source>
        <dbReference type="Proteomes" id="UP000232631"/>
    </source>
</evidence>
<dbReference type="Proteomes" id="UP000232806">
    <property type="component" value="Chromosome"/>
</dbReference>
<evidence type="ECO:0000259" key="3">
    <source>
        <dbReference type="PROSITE" id="PS51722"/>
    </source>
</evidence>
<dbReference type="Gene3D" id="2.40.30.10">
    <property type="entry name" value="Translation factors"/>
    <property type="match status" value="1"/>
</dbReference>
<evidence type="ECO:0000313" key="5">
    <source>
        <dbReference type="EMBL" id="AUB60540.1"/>
    </source>
</evidence>
<dbReference type="SUPFAM" id="SSF50447">
    <property type="entry name" value="Translation proteins"/>
    <property type="match status" value="1"/>
</dbReference>
<dbReference type="InterPro" id="IPR027417">
    <property type="entry name" value="P-loop_NTPase"/>
</dbReference>
<evidence type="ECO:0000313" key="8">
    <source>
        <dbReference type="Proteomes" id="UP000232806"/>
    </source>
</evidence>
<proteinExistence type="predicted"/>
<dbReference type="GO" id="GO:0003924">
    <property type="term" value="F:GTPase activity"/>
    <property type="evidence" value="ECO:0007669"/>
    <property type="project" value="InterPro"/>
</dbReference>
<dbReference type="EMBL" id="JABBYL010000029">
    <property type="protein sequence ID" value="NMO09837.1"/>
    <property type="molecule type" value="Genomic_DNA"/>
</dbReference>
<dbReference type="PANTHER" id="PTHR43721:SF9">
    <property type="entry name" value="GTP-BINDING PROTEIN 1"/>
    <property type="match status" value="1"/>
</dbReference>